<feature type="transmembrane region" description="Helical" evidence="2">
    <location>
        <begin position="55"/>
        <end position="76"/>
    </location>
</feature>
<feature type="transmembrane region" description="Helical" evidence="2">
    <location>
        <begin position="181"/>
        <end position="205"/>
    </location>
</feature>
<feature type="domain" description="GGDEF" evidence="3">
    <location>
        <begin position="345"/>
        <end position="467"/>
    </location>
</feature>
<evidence type="ECO:0000256" key="1">
    <source>
        <dbReference type="SAM" id="MobiDB-lite"/>
    </source>
</evidence>
<dbReference type="PANTHER" id="PTHR45138:SF9">
    <property type="entry name" value="DIGUANYLATE CYCLASE DGCM-RELATED"/>
    <property type="match status" value="1"/>
</dbReference>
<feature type="transmembrane region" description="Helical" evidence="2">
    <location>
        <begin position="277"/>
        <end position="295"/>
    </location>
</feature>
<feature type="transmembrane region" description="Helical" evidence="2">
    <location>
        <begin position="211"/>
        <end position="231"/>
    </location>
</feature>
<dbReference type="GO" id="GO:0052621">
    <property type="term" value="F:diguanylate cyclase activity"/>
    <property type="evidence" value="ECO:0007669"/>
    <property type="project" value="TreeGrafter"/>
</dbReference>
<gene>
    <name evidence="4" type="ORF">SAMN06264365_105302</name>
</gene>
<evidence type="ECO:0000256" key="2">
    <source>
        <dbReference type="SAM" id="Phobius"/>
    </source>
</evidence>
<feature type="transmembrane region" description="Helical" evidence="2">
    <location>
        <begin position="117"/>
        <end position="135"/>
    </location>
</feature>
<feature type="transmembrane region" description="Helical" evidence="2">
    <location>
        <begin position="25"/>
        <end position="43"/>
    </location>
</feature>
<dbReference type="GO" id="GO:1902201">
    <property type="term" value="P:negative regulation of bacterial-type flagellum-dependent cell motility"/>
    <property type="evidence" value="ECO:0007669"/>
    <property type="project" value="TreeGrafter"/>
</dbReference>
<dbReference type="SUPFAM" id="SSF55073">
    <property type="entry name" value="Nucleotide cyclase"/>
    <property type="match status" value="1"/>
</dbReference>
<dbReference type="RefSeq" id="WP_179277135.1">
    <property type="nucleotide sequence ID" value="NZ_BOMU01000035.1"/>
</dbReference>
<dbReference type="GO" id="GO:0043709">
    <property type="term" value="P:cell adhesion involved in single-species biofilm formation"/>
    <property type="evidence" value="ECO:0007669"/>
    <property type="project" value="TreeGrafter"/>
</dbReference>
<dbReference type="Gene3D" id="3.30.70.270">
    <property type="match status" value="1"/>
</dbReference>
<feature type="transmembrane region" description="Helical" evidence="2">
    <location>
        <begin position="155"/>
        <end position="172"/>
    </location>
</feature>
<dbReference type="InterPro" id="IPR050469">
    <property type="entry name" value="Diguanylate_Cyclase"/>
</dbReference>
<feature type="region of interest" description="Disordered" evidence="1">
    <location>
        <begin position="466"/>
        <end position="489"/>
    </location>
</feature>
<accession>A0A238YZB8</accession>
<dbReference type="SMART" id="SM00267">
    <property type="entry name" value="GGDEF"/>
    <property type="match status" value="1"/>
</dbReference>
<dbReference type="InterPro" id="IPR000160">
    <property type="entry name" value="GGDEF_dom"/>
</dbReference>
<dbReference type="AlphaFoldDB" id="A0A238YZB8"/>
<dbReference type="GO" id="GO:0005886">
    <property type="term" value="C:plasma membrane"/>
    <property type="evidence" value="ECO:0007669"/>
    <property type="project" value="TreeGrafter"/>
</dbReference>
<dbReference type="NCBIfam" id="TIGR00254">
    <property type="entry name" value="GGDEF"/>
    <property type="match status" value="1"/>
</dbReference>
<evidence type="ECO:0000313" key="5">
    <source>
        <dbReference type="Proteomes" id="UP000198415"/>
    </source>
</evidence>
<organism evidence="4 5">
    <name type="scientific">Actinoplanes regularis</name>
    <dbReference type="NCBI Taxonomy" id="52697"/>
    <lineage>
        <taxon>Bacteria</taxon>
        <taxon>Bacillati</taxon>
        <taxon>Actinomycetota</taxon>
        <taxon>Actinomycetes</taxon>
        <taxon>Micromonosporales</taxon>
        <taxon>Micromonosporaceae</taxon>
        <taxon>Actinoplanes</taxon>
    </lineage>
</organism>
<keyword evidence="2" id="KW-0812">Transmembrane</keyword>
<dbReference type="InterPro" id="IPR029787">
    <property type="entry name" value="Nucleotide_cyclase"/>
</dbReference>
<dbReference type="CDD" id="cd01949">
    <property type="entry name" value="GGDEF"/>
    <property type="match status" value="1"/>
</dbReference>
<dbReference type="FunFam" id="3.30.70.270:FF:000001">
    <property type="entry name" value="Diguanylate cyclase domain protein"/>
    <property type="match status" value="1"/>
</dbReference>
<feature type="transmembrane region" description="Helical" evidence="2">
    <location>
        <begin position="252"/>
        <end position="271"/>
    </location>
</feature>
<keyword evidence="5" id="KW-1185">Reference proteome</keyword>
<dbReference type="InterPro" id="IPR043128">
    <property type="entry name" value="Rev_trsase/Diguanyl_cyclase"/>
</dbReference>
<keyword evidence="2" id="KW-1133">Transmembrane helix</keyword>
<dbReference type="EMBL" id="FZNR01000005">
    <property type="protein sequence ID" value="SNR76430.1"/>
    <property type="molecule type" value="Genomic_DNA"/>
</dbReference>
<dbReference type="Pfam" id="PF00990">
    <property type="entry name" value="GGDEF"/>
    <property type="match status" value="1"/>
</dbReference>
<name>A0A238YZB8_9ACTN</name>
<dbReference type="PROSITE" id="PS50887">
    <property type="entry name" value="GGDEF"/>
    <property type="match status" value="1"/>
</dbReference>
<keyword evidence="2" id="KW-0472">Membrane</keyword>
<dbReference type="PANTHER" id="PTHR45138">
    <property type="entry name" value="REGULATORY COMPONENTS OF SENSORY TRANSDUCTION SYSTEM"/>
    <property type="match status" value="1"/>
</dbReference>
<reference evidence="4 5" key="1">
    <citation type="submission" date="2017-06" db="EMBL/GenBank/DDBJ databases">
        <authorList>
            <person name="Kim H.J."/>
            <person name="Triplett B.A."/>
        </authorList>
    </citation>
    <scope>NUCLEOTIDE SEQUENCE [LARGE SCALE GENOMIC DNA]</scope>
    <source>
        <strain evidence="4 5">DSM 43151</strain>
    </source>
</reference>
<feature type="transmembrane region" description="Helical" evidence="2">
    <location>
        <begin position="82"/>
        <end position="105"/>
    </location>
</feature>
<evidence type="ECO:0000259" key="3">
    <source>
        <dbReference type="PROSITE" id="PS50887"/>
    </source>
</evidence>
<proteinExistence type="predicted"/>
<sequence length="489" mass="52114">MAWLIVGTVVIGAYSFVPVDHWLSWLIYDAFCVTSVVVLLTGVRRRRPAHKLPWLLFAAGLSLWAIGELMFTSYFYAGEELYPSPADIAFCAGFPLLIAASVLLVRGRARGSDRSSLIDASIVSTGVTLLSWVYVIGPLAQDTSLSLGESIVSMAYPAGDLLLLCIAIRLLIMPGTRTGSYWLITSALVCVLAADTVFTGLVSVGSQQLSLVADLFWLLTYLLWSAAALHPDMAQLSEPQPAPTASLSRRRLAVLGTASLLAPGVLAQQGASDPTSIDWAPITIGAVLLFLLVIMRMGLLIRQTLTQADQLATLANRDALTGIANRRRWDVSLPDRLATARRTGQPVTVALLDLDHFKRYNDAHGHPAGDALLQAAASAWQAALRPDDLLARYGGEEFGLILSGTDPDNAALLVEYLRQVTPDGQTVSVGVATWDGRETVQELTGRADAALYSAKAAGRNTMICAPSPSATPLGPVPDPGHPPTRAAVG</sequence>
<protein>
    <submittedName>
        <fullName evidence="4">Diguanylate cyclase (GGDEF) domain-containing protein</fullName>
    </submittedName>
</protein>
<evidence type="ECO:0000313" key="4">
    <source>
        <dbReference type="EMBL" id="SNR76430.1"/>
    </source>
</evidence>
<dbReference type="Proteomes" id="UP000198415">
    <property type="component" value="Unassembled WGS sequence"/>
</dbReference>